<keyword evidence="4" id="KW-1185">Reference proteome</keyword>
<evidence type="ECO:0000259" key="2">
    <source>
        <dbReference type="Pfam" id="PF07859"/>
    </source>
</evidence>
<dbReference type="Pfam" id="PF07859">
    <property type="entry name" value="Abhydrolase_3"/>
    <property type="match status" value="1"/>
</dbReference>
<sequence length="310" mass="34121">MDLLLGPDSPPTRQSKIANKVIRQAARRLWETAPDTTAGLLRVRRWADRVGATNRVPNGVEIVQEDFGRFGGEWVRSRVVDEGKVFLYLHGGGYFFGNPRLFRGLSWRLSAATRRPVLMVDYRLSPEHTPADALTDAMLAYESLLARGHAPGDIVVGGDSAGGHLALSLLHALKRRGETLPAAAVVICPWADLLCTAASHADNERTDHLIPASKVRWLGGVFTEGADEQDALHDPIRGDYTGFPPLMVIASSTEVLRDDARLVARLATEAGVDVVHQEWNDQVHVFPVFADFVPEGKAAFRHIREFLGKR</sequence>
<evidence type="ECO:0000313" key="3">
    <source>
        <dbReference type="EMBL" id="GAA3199939.1"/>
    </source>
</evidence>
<accession>A0ABP6Q1K9</accession>
<dbReference type="PANTHER" id="PTHR48081:SF8">
    <property type="entry name" value="ALPHA_BETA HYDROLASE FOLD-3 DOMAIN-CONTAINING PROTEIN-RELATED"/>
    <property type="match status" value="1"/>
</dbReference>
<dbReference type="PANTHER" id="PTHR48081">
    <property type="entry name" value="AB HYDROLASE SUPERFAMILY PROTEIN C4A8.06C"/>
    <property type="match status" value="1"/>
</dbReference>
<dbReference type="SUPFAM" id="SSF53474">
    <property type="entry name" value="alpha/beta-Hydrolases"/>
    <property type="match status" value="1"/>
</dbReference>
<dbReference type="Proteomes" id="UP001501237">
    <property type="component" value="Unassembled WGS sequence"/>
</dbReference>
<feature type="domain" description="Alpha/beta hydrolase fold-3" evidence="2">
    <location>
        <begin position="87"/>
        <end position="286"/>
    </location>
</feature>
<evidence type="ECO:0000256" key="1">
    <source>
        <dbReference type="ARBA" id="ARBA00022801"/>
    </source>
</evidence>
<protein>
    <submittedName>
        <fullName evidence="3">Alpha/beta hydrolase</fullName>
    </submittedName>
</protein>
<dbReference type="InterPro" id="IPR013094">
    <property type="entry name" value="AB_hydrolase_3"/>
</dbReference>
<comment type="caution">
    <text evidence="3">The sequence shown here is derived from an EMBL/GenBank/DDBJ whole genome shotgun (WGS) entry which is preliminary data.</text>
</comment>
<dbReference type="RefSeq" id="WP_344823123.1">
    <property type="nucleotide sequence ID" value="NZ_BAAAUV010000003.1"/>
</dbReference>
<dbReference type="EMBL" id="BAAAUV010000003">
    <property type="protein sequence ID" value="GAA3199939.1"/>
    <property type="molecule type" value="Genomic_DNA"/>
</dbReference>
<dbReference type="GO" id="GO:0016787">
    <property type="term" value="F:hydrolase activity"/>
    <property type="evidence" value="ECO:0007669"/>
    <property type="project" value="UniProtKB-KW"/>
</dbReference>
<reference evidence="4" key="1">
    <citation type="journal article" date="2019" name="Int. J. Syst. Evol. Microbiol.">
        <title>The Global Catalogue of Microorganisms (GCM) 10K type strain sequencing project: providing services to taxonomists for standard genome sequencing and annotation.</title>
        <authorList>
            <consortium name="The Broad Institute Genomics Platform"/>
            <consortium name="The Broad Institute Genome Sequencing Center for Infectious Disease"/>
            <person name="Wu L."/>
            <person name="Ma J."/>
        </authorList>
    </citation>
    <scope>NUCLEOTIDE SEQUENCE [LARGE SCALE GENOMIC DNA]</scope>
    <source>
        <strain evidence="4">JCM 9377</strain>
    </source>
</reference>
<dbReference type="Gene3D" id="3.40.50.1820">
    <property type="entry name" value="alpha/beta hydrolase"/>
    <property type="match status" value="1"/>
</dbReference>
<organism evidence="3 4">
    <name type="scientific">Actinocorallia longicatena</name>
    <dbReference type="NCBI Taxonomy" id="111803"/>
    <lineage>
        <taxon>Bacteria</taxon>
        <taxon>Bacillati</taxon>
        <taxon>Actinomycetota</taxon>
        <taxon>Actinomycetes</taxon>
        <taxon>Streptosporangiales</taxon>
        <taxon>Thermomonosporaceae</taxon>
        <taxon>Actinocorallia</taxon>
    </lineage>
</organism>
<name>A0ABP6Q1K9_9ACTN</name>
<keyword evidence="1 3" id="KW-0378">Hydrolase</keyword>
<evidence type="ECO:0000313" key="4">
    <source>
        <dbReference type="Proteomes" id="UP001501237"/>
    </source>
</evidence>
<gene>
    <name evidence="3" type="ORF">GCM10010468_12340</name>
</gene>
<proteinExistence type="predicted"/>
<dbReference type="InterPro" id="IPR050300">
    <property type="entry name" value="GDXG_lipolytic_enzyme"/>
</dbReference>
<dbReference type="InterPro" id="IPR029058">
    <property type="entry name" value="AB_hydrolase_fold"/>
</dbReference>